<sequence length="114" mass="12062">MAQPAILRRLCPVGAALLLLTSCECEIDGTGVVLDAQTGQPLPDVTVKAYVGKARRRHLADESRTNAAGGFATGVGLVSTLSSDCPDLVVELEKTGYATQQIKNPRADTVRLLR</sequence>
<accession>A0A3S0HAX4</accession>
<dbReference type="EMBL" id="RXOF01000003">
    <property type="protein sequence ID" value="RTQ51597.1"/>
    <property type="molecule type" value="Genomic_DNA"/>
</dbReference>
<comment type="caution">
    <text evidence="1">The sequence shown here is derived from an EMBL/GenBank/DDBJ whole genome shotgun (WGS) entry which is preliminary data.</text>
</comment>
<evidence type="ECO:0008006" key="3">
    <source>
        <dbReference type="Google" id="ProtNLM"/>
    </source>
</evidence>
<proteinExistence type="predicted"/>
<dbReference type="Gene3D" id="2.60.40.1120">
    <property type="entry name" value="Carboxypeptidase-like, regulatory domain"/>
    <property type="match status" value="1"/>
</dbReference>
<evidence type="ECO:0000313" key="1">
    <source>
        <dbReference type="EMBL" id="RTQ51597.1"/>
    </source>
</evidence>
<reference evidence="1 2" key="1">
    <citation type="submission" date="2018-12" db="EMBL/GenBank/DDBJ databases">
        <title>Hymenobacter gummosus sp. nov., isolated from a spring.</title>
        <authorList>
            <person name="Nie L."/>
        </authorList>
    </citation>
    <scope>NUCLEOTIDE SEQUENCE [LARGE SCALE GENOMIC DNA]</scope>
    <source>
        <strain evidence="1 2">KCTC 52166</strain>
    </source>
</reference>
<dbReference type="RefSeq" id="WP_126692488.1">
    <property type="nucleotide sequence ID" value="NZ_RXOF01000003.1"/>
</dbReference>
<gene>
    <name evidence="1" type="ORF">EJV47_07295</name>
</gene>
<organism evidence="1 2">
    <name type="scientific">Hymenobacter gummosus</name>
    <dbReference type="NCBI Taxonomy" id="1776032"/>
    <lineage>
        <taxon>Bacteria</taxon>
        <taxon>Pseudomonadati</taxon>
        <taxon>Bacteroidota</taxon>
        <taxon>Cytophagia</taxon>
        <taxon>Cytophagales</taxon>
        <taxon>Hymenobacteraceae</taxon>
        <taxon>Hymenobacter</taxon>
    </lineage>
</organism>
<protein>
    <recommendedName>
        <fullName evidence="3">Carboxypeptidase regulatory-like domain-containing protein</fullName>
    </recommendedName>
</protein>
<dbReference type="AlphaFoldDB" id="A0A3S0HAX4"/>
<keyword evidence="2" id="KW-1185">Reference proteome</keyword>
<name>A0A3S0HAX4_9BACT</name>
<evidence type="ECO:0000313" key="2">
    <source>
        <dbReference type="Proteomes" id="UP000282184"/>
    </source>
</evidence>
<dbReference type="Proteomes" id="UP000282184">
    <property type="component" value="Unassembled WGS sequence"/>
</dbReference>